<keyword evidence="5 7" id="KW-0472">Membrane</keyword>
<dbReference type="PANTHER" id="PTHR43738:SF2">
    <property type="entry name" value="ABC TRANSPORTER PERMEASE"/>
    <property type="match status" value="1"/>
</dbReference>
<dbReference type="Proteomes" id="UP000622604">
    <property type="component" value="Unassembled WGS sequence"/>
</dbReference>
<evidence type="ECO:0000313" key="11">
    <source>
        <dbReference type="Proteomes" id="UP000622604"/>
    </source>
</evidence>
<comment type="caution">
    <text evidence="10">The sequence shown here is derived from an EMBL/GenBank/DDBJ whole genome shotgun (WGS) entry which is preliminary data.</text>
</comment>
<dbReference type="EMBL" id="BMZC01000005">
    <property type="protein sequence ID" value="GGZ62103.1"/>
    <property type="molecule type" value="Genomic_DNA"/>
</dbReference>
<feature type="domain" description="MacB-like periplasmic core" evidence="9">
    <location>
        <begin position="5"/>
        <end position="191"/>
    </location>
</feature>
<evidence type="ECO:0000256" key="2">
    <source>
        <dbReference type="ARBA" id="ARBA00022475"/>
    </source>
</evidence>
<accession>A0A8H9IA66</accession>
<feature type="transmembrane region" description="Helical" evidence="7">
    <location>
        <begin position="370"/>
        <end position="393"/>
    </location>
</feature>
<evidence type="ECO:0000256" key="3">
    <source>
        <dbReference type="ARBA" id="ARBA00022692"/>
    </source>
</evidence>
<comment type="subcellular location">
    <subcellularLocation>
        <location evidence="1">Cell membrane</location>
        <topology evidence="1">Multi-pass membrane protein</topology>
    </subcellularLocation>
</comment>
<keyword evidence="2" id="KW-1003">Cell membrane</keyword>
<dbReference type="InterPro" id="IPR051125">
    <property type="entry name" value="ABC-4/HrtB_transporter"/>
</dbReference>
<reference evidence="10" key="1">
    <citation type="journal article" date="2014" name="Int. J. Syst. Evol. Microbiol.">
        <title>Complete genome sequence of Corynebacterium casei LMG S-19264T (=DSM 44701T), isolated from a smear-ripened cheese.</title>
        <authorList>
            <consortium name="US DOE Joint Genome Institute (JGI-PGF)"/>
            <person name="Walter F."/>
            <person name="Albersmeier A."/>
            <person name="Kalinowski J."/>
            <person name="Ruckert C."/>
        </authorList>
    </citation>
    <scope>NUCLEOTIDE SEQUENCE</scope>
    <source>
        <strain evidence="10">KCTC 32337</strain>
    </source>
</reference>
<reference evidence="10" key="2">
    <citation type="submission" date="2020-09" db="EMBL/GenBank/DDBJ databases">
        <authorList>
            <person name="Sun Q."/>
            <person name="Kim S."/>
        </authorList>
    </citation>
    <scope>NUCLEOTIDE SEQUENCE</scope>
    <source>
        <strain evidence="10">KCTC 32337</strain>
    </source>
</reference>
<evidence type="ECO:0000256" key="5">
    <source>
        <dbReference type="ARBA" id="ARBA00023136"/>
    </source>
</evidence>
<evidence type="ECO:0000256" key="7">
    <source>
        <dbReference type="SAM" id="Phobius"/>
    </source>
</evidence>
<dbReference type="GO" id="GO:0005886">
    <property type="term" value="C:plasma membrane"/>
    <property type="evidence" value="ECO:0007669"/>
    <property type="project" value="UniProtKB-SubCell"/>
</dbReference>
<gene>
    <name evidence="10" type="ORF">GCM10011274_20070</name>
</gene>
<keyword evidence="3 7" id="KW-0812">Transmembrane</keyword>
<evidence type="ECO:0000256" key="4">
    <source>
        <dbReference type="ARBA" id="ARBA00022989"/>
    </source>
</evidence>
<evidence type="ECO:0000256" key="1">
    <source>
        <dbReference type="ARBA" id="ARBA00004651"/>
    </source>
</evidence>
<protein>
    <submittedName>
        <fullName evidence="10">Peptide ABC transporter permease</fullName>
    </submittedName>
</protein>
<dbReference type="Pfam" id="PF02687">
    <property type="entry name" value="FtsX"/>
    <property type="match status" value="1"/>
</dbReference>
<evidence type="ECO:0000256" key="6">
    <source>
        <dbReference type="SAM" id="MobiDB-lite"/>
    </source>
</evidence>
<dbReference type="InterPro" id="IPR025857">
    <property type="entry name" value="MacB_PCD"/>
</dbReference>
<feature type="region of interest" description="Disordered" evidence="6">
    <location>
        <begin position="215"/>
        <end position="260"/>
    </location>
</feature>
<feature type="domain" description="ABC3 transporter permease C-terminal" evidence="8">
    <location>
        <begin position="321"/>
        <end position="437"/>
    </location>
</feature>
<name>A0A8H9IA66_9ALTE</name>
<keyword evidence="4 7" id="KW-1133">Transmembrane helix</keyword>
<sequence>MVGLTIFSIAVSMFVLFSVEHLRNEVRANFERAVSGVDIIAGARTNQLNLLLYSVFHIGNPSSNVSWQTYQQLSQNKAVKWAIPISLGDSHEGFPVVGTTKAFFNHFKYADQHAIQFKHGGMFDGLQEMVIGSEVAKALEYPLGHQVVLAHGTGKVSFTKHKQFPFQVVGILTATGTPVDQSVYVPVTAIDAMHTGMTTSPLRQHISKERTVAGEHEHEFTQHAQHIEHSHQASNEQERSIDEKQAHPNDSVHFEDSENSGYANGPALSAIFLGLNNKISTLQIQRAINTDQEAPLSAILPGVALAQLWSIMAGVETSLSLVSVLILLAAMLGMLTMLLASMHERQREIAVLRALGANASVIVLMMECEALFLAFSGCILGYMMTNIGIALFADLIQSQFGLVINPLPYSDAIIGYTLLGLGLSALLALGPALSAYKSALNSGLSVR</sequence>
<dbReference type="AlphaFoldDB" id="A0A8H9IA66"/>
<feature type="compositionally biased region" description="Basic and acidic residues" evidence="6">
    <location>
        <begin position="215"/>
        <end position="256"/>
    </location>
</feature>
<dbReference type="PANTHER" id="PTHR43738">
    <property type="entry name" value="ABC TRANSPORTER, MEMBRANE PROTEIN"/>
    <property type="match status" value="1"/>
</dbReference>
<evidence type="ECO:0000259" key="8">
    <source>
        <dbReference type="Pfam" id="PF02687"/>
    </source>
</evidence>
<proteinExistence type="predicted"/>
<dbReference type="InterPro" id="IPR003838">
    <property type="entry name" value="ABC3_permease_C"/>
</dbReference>
<feature type="transmembrane region" description="Helical" evidence="7">
    <location>
        <begin position="413"/>
        <end position="436"/>
    </location>
</feature>
<evidence type="ECO:0000313" key="10">
    <source>
        <dbReference type="EMBL" id="GGZ62103.1"/>
    </source>
</evidence>
<organism evidence="10 11">
    <name type="scientific">Paraglaciecola chathamensis</name>
    <dbReference type="NCBI Taxonomy" id="368405"/>
    <lineage>
        <taxon>Bacteria</taxon>
        <taxon>Pseudomonadati</taxon>
        <taxon>Pseudomonadota</taxon>
        <taxon>Gammaproteobacteria</taxon>
        <taxon>Alteromonadales</taxon>
        <taxon>Alteromonadaceae</taxon>
        <taxon>Paraglaciecola</taxon>
    </lineage>
</organism>
<evidence type="ECO:0000259" key="9">
    <source>
        <dbReference type="Pfam" id="PF12704"/>
    </source>
</evidence>
<feature type="transmembrane region" description="Helical" evidence="7">
    <location>
        <begin position="318"/>
        <end position="340"/>
    </location>
</feature>
<dbReference type="Pfam" id="PF12704">
    <property type="entry name" value="MacB_PCD"/>
    <property type="match status" value="1"/>
</dbReference>